<keyword evidence="6" id="KW-1185">Reference proteome</keyword>
<evidence type="ECO:0000313" key="6">
    <source>
        <dbReference type="Proteomes" id="UP001175001"/>
    </source>
</evidence>
<organism evidence="5 6">
    <name type="scientific">Lasiodiplodia hormozganensis</name>
    <dbReference type="NCBI Taxonomy" id="869390"/>
    <lineage>
        <taxon>Eukaryota</taxon>
        <taxon>Fungi</taxon>
        <taxon>Dikarya</taxon>
        <taxon>Ascomycota</taxon>
        <taxon>Pezizomycotina</taxon>
        <taxon>Dothideomycetes</taxon>
        <taxon>Dothideomycetes incertae sedis</taxon>
        <taxon>Botryosphaeriales</taxon>
        <taxon>Botryosphaeriaceae</taxon>
        <taxon>Lasiodiplodia</taxon>
    </lineage>
</organism>
<protein>
    <submittedName>
        <fullName evidence="5">Dehydrogenase RED2</fullName>
    </submittedName>
</protein>
<evidence type="ECO:0000256" key="4">
    <source>
        <dbReference type="RuleBase" id="RU000363"/>
    </source>
</evidence>
<dbReference type="PRINTS" id="PR00080">
    <property type="entry name" value="SDRFAMILY"/>
</dbReference>
<keyword evidence="3" id="KW-0560">Oxidoreductase</keyword>
<proteinExistence type="inferred from homology"/>
<dbReference type="InterPro" id="IPR036291">
    <property type="entry name" value="NAD(P)-bd_dom_sf"/>
</dbReference>
<dbReference type="InterPro" id="IPR020904">
    <property type="entry name" value="Sc_DH/Rdtase_CS"/>
</dbReference>
<comment type="caution">
    <text evidence="5">The sequence shown here is derived from an EMBL/GenBank/DDBJ whole genome shotgun (WGS) entry which is preliminary data.</text>
</comment>
<dbReference type="PANTHER" id="PTHR24322:SF736">
    <property type="entry name" value="RETINOL DEHYDROGENASE 10"/>
    <property type="match status" value="1"/>
</dbReference>
<dbReference type="SUPFAM" id="SSF51735">
    <property type="entry name" value="NAD(P)-binding Rossmann-fold domains"/>
    <property type="match status" value="1"/>
</dbReference>
<evidence type="ECO:0000256" key="3">
    <source>
        <dbReference type="ARBA" id="ARBA00023002"/>
    </source>
</evidence>
<evidence type="ECO:0000256" key="2">
    <source>
        <dbReference type="ARBA" id="ARBA00022857"/>
    </source>
</evidence>
<dbReference type="Gene3D" id="3.40.50.720">
    <property type="entry name" value="NAD(P)-binding Rossmann-like Domain"/>
    <property type="match status" value="1"/>
</dbReference>
<dbReference type="InterPro" id="IPR002347">
    <property type="entry name" value="SDR_fam"/>
</dbReference>
<sequence length="280" mass="31020">MSKNPRLSKPFLPREGLTLEAMFYPVQSLFLQPLLTGPLAYLLLARPEFVQKAIPWGGRLERFVSTKSTAVGFCILFGVGILSRLSSWLSRWSVNNFVRDKTWDWTKEIVIVTGGSSGIGLEMVNRFAQLRIKTIILDVVPPSAGVLETAGVFFYKVDLSSPSAIALAAAEVKQEHGHPSVLINNAGIGVAKNILDENETERRRLFDVNVLAHFTLAREFLPAMIENDHGHLVTIASMASFYTQAQNVSYACSKAAVMAFHEGIGQELRVRYNAPRVRTT</sequence>
<dbReference type="PRINTS" id="PR00081">
    <property type="entry name" value="GDHRDH"/>
</dbReference>
<dbReference type="PROSITE" id="PS00061">
    <property type="entry name" value="ADH_SHORT"/>
    <property type="match status" value="1"/>
</dbReference>
<accession>A0AA40CGY0</accession>
<dbReference type="PANTHER" id="PTHR24322">
    <property type="entry name" value="PKSB"/>
    <property type="match status" value="1"/>
</dbReference>
<evidence type="ECO:0000313" key="5">
    <source>
        <dbReference type="EMBL" id="KAK0637895.1"/>
    </source>
</evidence>
<dbReference type="GO" id="GO:0016616">
    <property type="term" value="F:oxidoreductase activity, acting on the CH-OH group of donors, NAD or NADP as acceptor"/>
    <property type="evidence" value="ECO:0007669"/>
    <property type="project" value="TreeGrafter"/>
</dbReference>
<evidence type="ECO:0000256" key="1">
    <source>
        <dbReference type="ARBA" id="ARBA00006484"/>
    </source>
</evidence>
<keyword evidence="2" id="KW-0521">NADP</keyword>
<dbReference type="AlphaFoldDB" id="A0AA40CGY0"/>
<dbReference type="Pfam" id="PF00106">
    <property type="entry name" value="adh_short"/>
    <property type="match status" value="1"/>
</dbReference>
<name>A0AA40CGY0_9PEZI</name>
<dbReference type="EMBL" id="JAUJDW010000109">
    <property type="protein sequence ID" value="KAK0637895.1"/>
    <property type="molecule type" value="Genomic_DNA"/>
</dbReference>
<comment type="similarity">
    <text evidence="1 4">Belongs to the short-chain dehydrogenases/reductases (SDR) family.</text>
</comment>
<dbReference type="Proteomes" id="UP001175001">
    <property type="component" value="Unassembled WGS sequence"/>
</dbReference>
<gene>
    <name evidence="5" type="primary">RED2_3</name>
    <name evidence="5" type="ORF">DIS24_g10346</name>
</gene>
<reference evidence="5" key="1">
    <citation type="submission" date="2023-06" db="EMBL/GenBank/DDBJ databases">
        <title>Multi-omics analyses reveal the molecular pathogenesis toolkit of Lasiodiplodia hormozganensis, a cross-kingdom pathogen.</title>
        <authorList>
            <person name="Felix C."/>
            <person name="Meneses R."/>
            <person name="Goncalves M.F.M."/>
            <person name="Tilleman L."/>
            <person name="Duarte A.S."/>
            <person name="Jorrin-Novo J.V."/>
            <person name="Van De Peer Y."/>
            <person name="Deforce D."/>
            <person name="Van Nieuwerburgh F."/>
            <person name="Esteves A.C."/>
            <person name="Alves A."/>
        </authorList>
    </citation>
    <scope>NUCLEOTIDE SEQUENCE</scope>
    <source>
        <strain evidence="5">CBS 339.90</strain>
    </source>
</reference>